<protein>
    <submittedName>
        <fullName evidence="2">Uncharacterized protein</fullName>
    </submittedName>
</protein>
<comment type="caution">
    <text evidence="2">The sequence shown here is derived from an EMBL/GenBank/DDBJ whole genome shotgun (WGS) entry which is preliminary data.</text>
</comment>
<dbReference type="EMBL" id="PNEN01000510">
    <property type="protein sequence ID" value="PPJ56767.1"/>
    <property type="molecule type" value="Genomic_DNA"/>
</dbReference>
<proteinExistence type="predicted"/>
<feature type="compositionally biased region" description="Polar residues" evidence="1">
    <location>
        <begin position="253"/>
        <end position="269"/>
    </location>
</feature>
<feature type="region of interest" description="Disordered" evidence="1">
    <location>
        <begin position="253"/>
        <end position="305"/>
    </location>
</feature>
<evidence type="ECO:0000256" key="1">
    <source>
        <dbReference type="SAM" id="MobiDB-lite"/>
    </source>
</evidence>
<sequence>MTNGDFKEFDSPLVIVLDDKPSMEGEFAVATPHESKNSLFKKAMVKYTNAKVASVSVAIGEPIENIHDKILRLVRGKGVNELVVVYFNGSAGFVDGHYMFKFQGNRSGYFNAYQLIWRLATSQATCLFVLDCDVYTRVVHKWQDAFKCIEVIGRGTVYRDPENETIDNEHDFTLRRCRNLAEFATKNKPIGKGWCKKARTIPQLMQFDKSMVSNPLRVKNGRRDFKYTQVHPKHVDDDGKIHFGYVVPTGASNTTANADLDPGNTSGITNPAFRENPRLFSDEGYISDGERDEDDEEGEELFIPH</sequence>
<dbReference type="AlphaFoldDB" id="A0A2S6CAM3"/>
<feature type="compositionally biased region" description="Acidic residues" evidence="1">
    <location>
        <begin position="290"/>
        <end position="305"/>
    </location>
</feature>
<accession>A0A2S6CAM3</accession>
<dbReference type="Proteomes" id="UP000237631">
    <property type="component" value="Unassembled WGS sequence"/>
</dbReference>
<reference evidence="3" key="1">
    <citation type="journal article" date="2017" name="bioRxiv">
        <title>Conservation of a gene cluster reveals novel cercosporin biosynthetic mechanisms and extends production to the genus Colletotrichum.</title>
        <authorList>
            <person name="de Jonge R."/>
            <person name="Ebert M.K."/>
            <person name="Huitt-Roehl C.R."/>
            <person name="Pal P."/>
            <person name="Suttle J.C."/>
            <person name="Spanner R.E."/>
            <person name="Neubauer J.D."/>
            <person name="Jurick W.M.II."/>
            <person name="Stott K.A."/>
            <person name="Secor G.A."/>
            <person name="Thomma B.P.H.J."/>
            <person name="Van de Peer Y."/>
            <person name="Townsend C.A."/>
            <person name="Bolton M.D."/>
        </authorList>
    </citation>
    <scope>NUCLEOTIDE SEQUENCE [LARGE SCALE GENOMIC DNA]</scope>
    <source>
        <strain evidence="3">CBS538.71</strain>
    </source>
</reference>
<organism evidence="2 3">
    <name type="scientific">Cercospora berteroae</name>
    <dbReference type="NCBI Taxonomy" id="357750"/>
    <lineage>
        <taxon>Eukaryota</taxon>
        <taxon>Fungi</taxon>
        <taxon>Dikarya</taxon>
        <taxon>Ascomycota</taxon>
        <taxon>Pezizomycotina</taxon>
        <taxon>Dothideomycetes</taxon>
        <taxon>Dothideomycetidae</taxon>
        <taxon>Mycosphaerellales</taxon>
        <taxon>Mycosphaerellaceae</taxon>
        <taxon>Cercospora</taxon>
    </lineage>
</organism>
<evidence type="ECO:0000313" key="2">
    <source>
        <dbReference type="EMBL" id="PPJ56767.1"/>
    </source>
</evidence>
<evidence type="ECO:0000313" key="3">
    <source>
        <dbReference type="Proteomes" id="UP000237631"/>
    </source>
</evidence>
<dbReference type="OrthoDB" id="3930286at2759"/>
<gene>
    <name evidence="2" type="ORF">CBER1_09106</name>
</gene>
<name>A0A2S6CAM3_9PEZI</name>
<keyword evidence="3" id="KW-1185">Reference proteome</keyword>